<sequence>MSEPILSVKDLSVAFDTEAGRVQAVQDLSYQVRRGEALAIVGESGSGKSVSSLAVMGLLPKGAQISGDIELMGKKIFTMSDRQLSDLRGDTISMVFQDPLSALTPVYRIGDQISEVVRIHHPEVSKQKASERAIELLEAVGIPEPRRRAQQYPHEFSGGMRQRVMIAMAIANEPELIIADEPTTALDVTIQAQVMALLKSAQEMLGAATILITHDMGVVAGFADRVLVMKDSRLVETGDVEQIFYEPREQYTRDLLSAVPRIDQGADSESRSVAGSAMRTVAEVATSDDTTPREQRPTVLEVEDLHRVYPITKGAVVRRKVGEQRAVDGISFDIREGECMALVGESGCGKTTTLMEIMQLRTPQQGEIRIDGRPTGGLSRAERAKLRSEVTLVFQDPMASLDPRMPIGDILKEPMRVQGYSAQRMNERVEWLLKTVELRPEHASRYPTEFSGGQRQRVGVARALACDPKLIILDEPTSALDVTVQAGVLALLADLKTRLGVSYLFVSHDLSVVRHISDRISVMRKGRIVESGPTHQVFENPQHEYTKELLDAVPIPDPKVARTRGGTVIDAEAFQGNSHDETPSEQGSVRA</sequence>
<dbReference type="Pfam" id="PF00005">
    <property type="entry name" value="ABC_tran"/>
    <property type="match status" value="2"/>
</dbReference>
<dbReference type="InterPro" id="IPR013563">
    <property type="entry name" value="Oligopep_ABC_C"/>
</dbReference>
<dbReference type="EMBL" id="QFKX01000001">
    <property type="protein sequence ID" value="PWH07690.1"/>
    <property type="molecule type" value="Genomic_DNA"/>
</dbReference>
<keyword evidence="4 6" id="KW-0067">ATP-binding</keyword>
<evidence type="ECO:0000313" key="7">
    <source>
        <dbReference type="Proteomes" id="UP000245590"/>
    </source>
</evidence>
<evidence type="ECO:0000256" key="1">
    <source>
        <dbReference type="ARBA" id="ARBA00005417"/>
    </source>
</evidence>
<dbReference type="NCBIfam" id="NF008453">
    <property type="entry name" value="PRK11308.1"/>
    <property type="match status" value="2"/>
</dbReference>
<dbReference type="Proteomes" id="UP000245590">
    <property type="component" value="Unassembled WGS sequence"/>
</dbReference>
<dbReference type="PROSITE" id="PS00211">
    <property type="entry name" value="ABC_TRANSPORTER_1"/>
    <property type="match status" value="2"/>
</dbReference>
<dbReference type="CDD" id="cd03257">
    <property type="entry name" value="ABC_NikE_OppD_transporters"/>
    <property type="match status" value="2"/>
</dbReference>
<dbReference type="Pfam" id="PF08352">
    <property type="entry name" value="oligo_HPY"/>
    <property type="match status" value="2"/>
</dbReference>
<dbReference type="SMART" id="SM00382">
    <property type="entry name" value="AAA"/>
    <property type="match status" value="2"/>
</dbReference>
<organism evidence="6 7">
    <name type="scientific">Brachybacterium endophyticum</name>
    <dbReference type="NCBI Taxonomy" id="2182385"/>
    <lineage>
        <taxon>Bacteria</taxon>
        <taxon>Bacillati</taxon>
        <taxon>Actinomycetota</taxon>
        <taxon>Actinomycetes</taxon>
        <taxon>Micrococcales</taxon>
        <taxon>Dermabacteraceae</taxon>
        <taxon>Brachybacterium</taxon>
    </lineage>
</organism>
<dbReference type="InterPro" id="IPR050319">
    <property type="entry name" value="ABC_transp_ATP-bind"/>
</dbReference>
<name>A0A2U2RPB1_9MICO</name>
<evidence type="ECO:0000256" key="4">
    <source>
        <dbReference type="ARBA" id="ARBA00022840"/>
    </source>
</evidence>
<dbReference type="InterPro" id="IPR027417">
    <property type="entry name" value="P-loop_NTPase"/>
</dbReference>
<feature type="domain" description="ABC transporter" evidence="5">
    <location>
        <begin position="300"/>
        <end position="550"/>
    </location>
</feature>
<reference evidence="6 7" key="1">
    <citation type="submission" date="2018-05" db="EMBL/GenBank/DDBJ databases">
        <title>Brachybacterium sp. M1HQ-2T, whole genome shotgun sequence.</title>
        <authorList>
            <person name="Tuo L."/>
        </authorList>
    </citation>
    <scope>NUCLEOTIDE SEQUENCE [LARGE SCALE GENOMIC DNA]</scope>
    <source>
        <strain evidence="6 7">M1HQ-2</strain>
    </source>
</reference>
<evidence type="ECO:0000313" key="6">
    <source>
        <dbReference type="EMBL" id="PWH07690.1"/>
    </source>
</evidence>
<proteinExistence type="inferred from homology"/>
<evidence type="ECO:0000259" key="5">
    <source>
        <dbReference type="PROSITE" id="PS50893"/>
    </source>
</evidence>
<dbReference type="GO" id="GO:0015833">
    <property type="term" value="P:peptide transport"/>
    <property type="evidence" value="ECO:0007669"/>
    <property type="project" value="InterPro"/>
</dbReference>
<evidence type="ECO:0000256" key="2">
    <source>
        <dbReference type="ARBA" id="ARBA00022448"/>
    </source>
</evidence>
<dbReference type="GO" id="GO:0016887">
    <property type="term" value="F:ATP hydrolysis activity"/>
    <property type="evidence" value="ECO:0007669"/>
    <property type="project" value="InterPro"/>
</dbReference>
<gene>
    <name evidence="6" type="ORF">DEO23_03450</name>
</gene>
<dbReference type="RefSeq" id="WP_109274577.1">
    <property type="nucleotide sequence ID" value="NZ_QFKX01000001.1"/>
</dbReference>
<dbReference type="AlphaFoldDB" id="A0A2U2RPB1"/>
<dbReference type="Gene3D" id="3.40.50.300">
    <property type="entry name" value="P-loop containing nucleotide triphosphate hydrolases"/>
    <property type="match status" value="2"/>
</dbReference>
<comment type="caution">
    <text evidence="6">The sequence shown here is derived from an EMBL/GenBank/DDBJ whole genome shotgun (WGS) entry which is preliminary data.</text>
</comment>
<keyword evidence="3" id="KW-0547">Nucleotide-binding</keyword>
<dbReference type="FunFam" id="3.40.50.300:FF:000016">
    <property type="entry name" value="Oligopeptide ABC transporter ATP-binding component"/>
    <property type="match status" value="2"/>
</dbReference>
<feature type="domain" description="ABC transporter" evidence="5">
    <location>
        <begin position="6"/>
        <end position="256"/>
    </location>
</feature>
<accession>A0A2U2RPB1</accession>
<dbReference type="NCBIfam" id="NF007739">
    <property type="entry name" value="PRK10419.1"/>
    <property type="match status" value="2"/>
</dbReference>
<dbReference type="PANTHER" id="PTHR43776:SF7">
    <property type="entry name" value="D,D-DIPEPTIDE TRANSPORT ATP-BINDING PROTEIN DDPF-RELATED"/>
    <property type="match status" value="1"/>
</dbReference>
<comment type="similarity">
    <text evidence="1">Belongs to the ABC transporter superfamily.</text>
</comment>
<dbReference type="SUPFAM" id="SSF52540">
    <property type="entry name" value="P-loop containing nucleoside triphosphate hydrolases"/>
    <property type="match status" value="2"/>
</dbReference>
<evidence type="ECO:0000256" key="3">
    <source>
        <dbReference type="ARBA" id="ARBA00022741"/>
    </source>
</evidence>
<keyword evidence="7" id="KW-1185">Reference proteome</keyword>
<protein>
    <submittedName>
        <fullName evidence="6">Peptide ABC transporter ATP-binding protein</fullName>
    </submittedName>
</protein>
<dbReference type="InterPro" id="IPR003593">
    <property type="entry name" value="AAA+_ATPase"/>
</dbReference>
<dbReference type="InterPro" id="IPR003439">
    <property type="entry name" value="ABC_transporter-like_ATP-bd"/>
</dbReference>
<dbReference type="GO" id="GO:0005524">
    <property type="term" value="F:ATP binding"/>
    <property type="evidence" value="ECO:0007669"/>
    <property type="project" value="UniProtKB-KW"/>
</dbReference>
<dbReference type="OrthoDB" id="4787388at2"/>
<dbReference type="InterPro" id="IPR017871">
    <property type="entry name" value="ABC_transporter-like_CS"/>
</dbReference>
<keyword evidence="2" id="KW-0813">Transport</keyword>
<dbReference type="PROSITE" id="PS50893">
    <property type="entry name" value="ABC_TRANSPORTER_2"/>
    <property type="match status" value="2"/>
</dbReference>
<dbReference type="PANTHER" id="PTHR43776">
    <property type="entry name" value="TRANSPORT ATP-BINDING PROTEIN"/>
    <property type="match status" value="1"/>
</dbReference>
<dbReference type="GO" id="GO:0055085">
    <property type="term" value="P:transmembrane transport"/>
    <property type="evidence" value="ECO:0007669"/>
    <property type="project" value="UniProtKB-ARBA"/>
</dbReference>